<dbReference type="EMBL" id="BAMD01000063">
    <property type="protein sequence ID" value="GAF04993.1"/>
    <property type="molecule type" value="Genomic_DNA"/>
</dbReference>
<name>W7YBH8_9BACT</name>
<sequence>MMGQDIEFNQVYNKIQELLKNGKNNISVLEEKVDVELQMEYFRISKRLYKDLDKEAVLVDKDDLLDKDVSIERKKELLSSLAKIDNPEAFRIIEAYKKNPDEELVQWSKLAYQESKMVLETSLLGEAPIFISTGLGGKGSKLRYFIVLVANEGVVLKDWQVELVKKELDFAFTKDDGVVEDVETHSDLLMITALLPIEKNIKNTLSMVVKECNELGNFLMDSFIVTNVKNLELDEIRNMVALSKSKNNKEDMVGGDNNELKDIL</sequence>
<gene>
    <name evidence="1" type="ORF">JCM21142_93716</name>
</gene>
<proteinExistence type="predicted"/>
<protein>
    <submittedName>
        <fullName evidence="1">Uncharacterized protein</fullName>
    </submittedName>
</protein>
<evidence type="ECO:0000313" key="2">
    <source>
        <dbReference type="Proteomes" id="UP000019402"/>
    </source>
</evidence>
<accession>W7YBH8</accession>
<dbReference type="STRING" id="869213.GCA_000517085_02482"/>
<dbReference type="eggNOG" id="ENOG5031SV0">
    <property type="taxonomic scope" value="Bacteria"/>
</dbReference>
<reference evidence="1 2" key="1">
    <citation type="journal article" date="2014" name="Genome Announc.">
        <title>Draft Genome Sequence of Cytophaga fermentans JCM 21142T, a Facultative Anaerobe Isolated from Marine Mud.</title>
        <authorList>
            <person name="Starns D."/>
            <person name="Oshima K."/>
            <person name="Suda W."/>
            <person name="Iino T."/>
            <person name="Yuki M."/>
            <person name="Inoue J."/>
            <person name="Kitamura K."/>
            <person name="Iida T."/>
            <person name="Darby A."/>
            <person name="Hattori M."/>
            <person name="Ohkuma M."/>
        </authorList>
    </citation>
    <scope>NUCLEOTIDE SEQUENCE [LARGE SCALE GENOMIC DNA]</scope>
    <source>
        <strain evidence="1 2">JCM 21142</strain>
    </source>
</reference>
<keyword evidence="2" id="KW-1185">Reference proteome</keyword>
<organism evidence="1 2">
    <name type="scientific">Saccharicrinis fermentans DSM 9555 = JCM 21142</name>
    <dbReference type="NCBI Taxonomy" id="869213"/>
    <lineage>
        <taxon>Bacteria</taxon>
        <taxon>Pseudomonadati</taxon>
        <taxon>Bacteroidota</taxon>
        <taxon>Bacteroidia</taxon>
        <taxon>Marinilabiliales</taxon>
        <taxon>Marinilabiliaceae</taxon>
        <taxon>Saccharicrinis</taxon>
    </lineage>
</organism>
<dbReference type="Proteomes" id="UP000019402">
    <property type="component" value="Unassembled WGS sequence"/>
</dbReference>
<evidence type="ECO:0000313" key="1">
    <source>
        <dbReference type="EMBL" id="GAF04993.1"/>
    </source>
</evidence>
<dbReference type="AlphaFoldDB" id="W7YBH8"/>
<comment type="caution">
    <text evidence="1">The sequence shown here is derived from an EMBL/GenBank/DDBJ whole genome shotgun (WGS) entry which is preliminary data.</text>
</comment>